<dbReference type="SUPFAM" id="SSF52266">
    <property type="entry name" value="SGNH hydrolase"/>
    <property type="match status" value="1"/>
</dbReference>
<accession>A0AAE1W3S1</accession>
<dbReference type="EMBL" id="JACGWL010000015">
    <property type="protein sequence ID" value="KAK4386280.1"/>
    <property type="molecule type" value="Genomic_DNA"/>
</dbReference>
<dbReference type="PANTHER" id="PTHR45642">
    <property type="entry name" value="GDSL ESTERASE/LIPASE EXL3"/>
    <property type="match status" value="1"/>
</dbReference>
<dbReference type="Gene3D" id="3.40.50.1110">
    <property type="entry name" value="SGNH hydrolase"/>
    <property type="match status" value="1"/>
</dbReference>
<feature type="signal peptide" evidence="2">
    <location>
        <begin position="1"/>
        <end position="27"/>
    </location>
</feature>
<dbReference type="GO" id="GO:0016788">
    <property type="term" value="F:hydrolase activity, acting on ester bonds"/>
    <property type="evidence" value="ECO:0007669"/>
    <property type="project" value="InterPro"/>
</dbReference>
<comment type="similarity">
    <text evidence="1">Belongs to the 'GDSL' lipolytic enzyme family.</text>
</comment>
<comment type="caution">
    <text evidence="3">The sequence shown here is derived from an EMBL/GenBank/DDBJ whole genome shotgun (WGS) entry which is preliminary data.</text>
</comment>
<gene>
    <name evidence="3" type="ORF">Sango_2498600</name>
</gene>
<keyword evidence="4" id="KW-1185">Reference proteome</keyword>
<reference evidence="3" key="1">
    <citation type="submission" date="2020-06" db="EMBL/GenBank/DDBJ databases">
        <authorList>
            <person name="Li T."/>
            <person name="Hu X."/>
            <person name="Zhang T."/>
            <person name="Song X."/>
            <person name="Zhang H."/>
            <person name="Dai N."/>
            <person name="Sheng W."/>
            <person name="Hou X."/>
            <person name="Wei L."/>
        </authorList>
    </citation>
    <scope>NUCLEOTIDE SEQUENCE</scope>
    <source>
        <strain evidence="3">K16</strain>
        <tissue evidence="3">Leaf</tissue>
    </source>
</reference>
<reference evidence="3" key="2">
    <citation type="journal article" date="2024" name="Plant">
        <title>Genomic evolution and insights into agronomic trait innovations of Sesamum species.</title>
        <authorList>
            <person name="Miao H."/>
            <person name="Wang L."/>
            <person name="Qu L."/>
            <person name="Liu H."/>
            <person name="Sun Y."/>
            <person name="Le M."/>
            <person name="Wang Q."/>
            <person name="Wei S."/>
            <person name="Zheng Y."/>
            <person name="Lin W."/>
            <person name="Duan Y."/>
            <person name="Cao H."/>
            <person name="Xiong S."/>
            <person name="Wang X."/>
            <person name="Wei L."/>
            <person name="Li C."/>
            <person name="Ma Q."/>
            <person name="Ju M."/>
            <person name="Zhao R."/>
            <person name="Li G."/>
            <person name="Mu C."/>
            <person name="Tian Q."/>
            <person name="Mei H."/>
            <person name="Zhang T."/>
            <person name="Gao T."/>
            <person name="Zhang H."/>
        </authorList>
    </citation>
    <scope>NUCLEOTIDE SEQUENCE</scope>
    <source>
        <strain evidence="3">K16</strain>
    </source>
</reference>
<dbReference type="FunFam" id="3.40.50.1110:FF:000003">
    <property type="entry name" value="GDSL esterase/lipase APG"/>
    <property type="match status" value="1"/>
</dbReference>
<dbReference type="InterPro" id="IPR035669">
    <property type="entry name" value="SGNH_plant_lipase-like"/>
</dbReference>
<evidence type="ECO:0000313" key="3">
    <source>
        <dbReference type="EMBL" id="KAK4386280.1"/>
    </source>
</evidence>
<dbReference type="InterPro" id="IPR036514">
    <property type="entry name" value="SGNH_hydro_sf"/>
</dbReference>
<dbReference type="InterPro" id="IPR001087">
    <property type="entry name" value="GDSL"/>
</dbReference>
<evidence type="ECO:0000313" key="4">
    <source>
        <dbReference type="Proteomes" id="UP001289374"/>
    </source>
</evidence>
<evidence type="ECO:0000256" key="1">
    <source>
        <dbReference type="ARBA" id="ARBA00008668"/>
    </source>
</evidence>
<dbReference type="AlphaFoldDB" id="A0AAE1W3S1"/>
<dbReference type="CDD" id="cd01837">
    <property type="entry name" value="SGNH_plant_lipase_like"/>
    <property type="match status" value="1"/>
</dbReference>
<dbReference type="Proteomes" id="UP001289374">
    <property type="component" value="Unassembled WGS sequence"/>
</dbReference>
<feature type="chain" id="PRO_5042155558" evidence="2">
    <location>
        <begin position="28"/>
        <end position="358"/>
    </location>
</feature>
<protein>
    <submittedName>
        <fullName evidence="3">GDSL esterase/lipase</fullName>
    </submittedName>
</protein>
<name>A0AAE1W3S1_9LAMI</name>
<dbReference type="PANTHER" id="PTHR45642:SF46">
    <property type="entry name" value="OS06G0636700 PROTEIN"/>
    <property type="match status" value="1"/>
</dbReference>
<sequence length="358" mass="40426">MESSHTLLAAILLWLHLFLILIVTARAKVPAIIVFGDSSVDAGNNNQVPTIARSNFRPYGRDFDGGKPTGRFCNGRLATDFISEAFGLRPFVPAYLDPEYSISDFAVGVTFASAGTGMIMQLLMYCSINSQGVIPLWRELEYYKDYQKRLRAYLGDWKAIDTLTNALYIISIGTNDFLENYYSFPQRRMQYTIDAYQEYLVGIARNFIVDLHSLGARKISLGGLPPMGCMPLERAQNLANGNDCMETYNIVAMKFNAKLYDLVMKLNKEIPGLQLVFSNPFYILLQIITRPSFYGFEVSERACCATGMFEMGYTCSERSLFTCTNATKYVFWDAFHPTQQTNKMVAEHVVKTALSNFL</sequence>
<organism evidence="3 4">
    <name type="scientific">Sesamum angolense</name>
    <dbReference type="NCBI Taxonomy" id="2727404"/>
    <lineage>
        <taxon>Eukaryota</taxon>
        <taxon>Viridiplantae</taxon>
        <taxon>Streptophyta</taxon>
        <taxon>Embryophyta</taxon>
        <taxon>Tracheophyta</taxon>
        <taxon>Spermatophyta</taxon>
        <taxon>Magnoliopsida</taxon>
        <taxon>eudicotyledons</taxon>
        <taxon>Gunneridae</taxon>
        <taxon>Pentapetalae</taxon>
        <taxon>asterids</taxon>
        <taxon>lamiids</taxon>
        <taxon>Lamiales</taxon>
        <taxon>Pedaliaceae</taxon>
        <taxon>Sesamum</taxon>
    </lineage>
</organism>
<evidence type="ECO:0000256" key="2">
    <source>
        <dbReference type="SAM" id="SignalP"/>
    </source>
</evidence>
<keyword evidence="2" id="KW-0732">Signal</keyword>
<dbReference type="InterPro" id="IPR050592">
    <property type="entry name" value="GDSL_lipolytic_enzyme"/>
</dbReference>
<dbReference type="Pfam" id="PF00657">
    <property type="entry name" value="Lipase_GDSL"/>
    <property type="match status" value="1"/>
</dbReference>
<proteinExistence type="inferred from homology"/>